<protein>
    <submittedName>
        <fullName evidence="1">Uncharacterized protein</fullName>
    </submittedName>
</protein>
<gene>
    <name evidence="1" type="ORF">F1188_00245</name>
</gene>
<dbReference type="OrthoDB" id="14876at2"/>
<dbReference type="Proteomes" id="UP000324065">
    <property type="component" value="Unassembled WGS sequence"/>
</dbReference>
<proteinExistence type="predicted"/>
<evidence type="ECO:0000313" key="1">
    <source>
        <dbReference type="EMBL" id="KAA5607237.1"/>
    </source>
</evidence>
<accession>A0A5M6IH51</accession>
<reference evidence="1 2" key="1">
    <citation type="submission" date="2019-09" db="EMBL/GenBank/DDBJ databases">
        <title>Genome sequence of Roseospira marina, one of the more divergent members of the non-sulfur purple photosynthetic bacterial family, the Rhodospirillaceae.</title>
        <authorList>
            <person name="Meyer T."/>
            <person name="Kyndt J."/>
        </authorList>
    </citation>
    <scope>NUCLEOTIDE SEQUENCE [LARGE SCALE GENOMIC DNA]</scope>
    <source>
        <strain evidence="1 2">DSM 15113</strain>
    </source>
</reference>
<evidence type="ECO:0000313" key="2">
    <source>
        <dbReference type="Proteomes" id="UP000324065"/>
    </source>
</evidence>
<organism evidence="1 2">
    <name type="scientific">Roseospira marina</name>
    <dbReference type="NCBI Taxonomy" id="140057"/>
    <lineage>
        <taxon>Bacteria</taxon>
        <taxon>Pseudomonadati</taxon>
        <taxon>Pseudomonadota</taxon>
        <taxon>Alphaproteobacteria</taxon>
        <taxon>Rhodospirillales</taxon>
        <taxon>Rhodospirillaceae</taxon>
        <taxon>Roseospira</taxon>
    </lineage>
</organism>
<dbReference type="RefSeq" id="WP_150060375.1">
    <property type="nucleotide sequence ID" value="NZ_JACHII010000001.1"/>
</dbReference>
<name>A0A5M6IH51_9PROT</name>
<comment type="caution">
    <text evidence="1">The sequence shown here is derived from an EMBL/GenBank/DDBJ whole genome shotgun (WGS) entry which is preliminary data.</text>
</comment>
<dbReference type="AlphaFoldDB" id="A0A5M6IH51"/>
<sequence>MRHVFLHSKGLIGTLLVLVLAAGPIGASLSRAADTAANRPNGAVHHATADGAAFVRGTEDVPLMAGLREVPERGVVFESPGGRIVEAWAVGYLPPDTVRQFYRDSLPQLGWQVSGDLIFRREGEVLTLDFPAGPDSPLTVRFRIAPGR</sequence>
<dbReference type="EMBL" id="VWPJ01000001">
    <property type="protein sequence ID" value="KAA5607237.1"/>
    <property type="molecule type" value="Genomic_DNA"/>
</dbReference>
<keyword evidence="2" id="KW-1185">Reference proteome</keyword>